<accession>A0AAP6XM04</accession>
<dbReference type="InterPro" id="IPR006442">
    <property type="entry name" value="Antitoxin_Phd/YefM"/>
</dbReference>
<evidence type="ECO:0000256" key="1">
    <source>
        <dbReference type="ARBA" id="ARBA00009981"/>
    </source>
</evidence>
<evidence type="ECO:0000313" key="4">
    <source>
        <dbReference type="Proteomes" id="UP000591626"/>
    </source>
</evidence>
<dbReference type="InterPro" id="IPR036165">
    <property type="entry name" value="YefM-like_sf"/>
</dbReference>
<comment type="caution">
    <text evidence="3">The sequence shown here is derived from an EMBL/GenBank/DDBJ whole genome shotgun (WGS) entry which is preliminary data.</text>
</comment>
<dbReference type="AlphaFoldDB" id="A0AAP6XM04"/>
<gene>
    <name evidence="3" type="ORF">HC138_10960</name>
</gene>
<sequence length="103" mass="11521">MKGWCTVKAPEDAIALVELRNRLGETVDRANYAGERVLITRNGKSAAAIVPVEDLVLLEELEQVADRELLRRAREEDDGTRTPLEVVLKQLAEEDLQSHTNAQ</sequence>
<name>A0AAP6XM04_9CORY</name>
<proteinExistence type="inferred from homology"/>
<dbReference type="Gene3D" id="3.40.1620.10">
    <property type="entry name" value="YefM-like domain"/>
    <property type="match status" value="1"/>
</dbReference>
<protein>
    <recommendedName>
        <fullName evidence="2">Antitoxin</fullName>
    </recommendedName>
</protein>
<dbReference type="SUPFAM" id="SSF143120">
    <property type="entry name" value="YefM-like"/>
    <property type="match status" value="1"/>
</dbReference>
<comment type="function">
    <text evidence="2">Antitoxin component of a type II toxin-antitoxin (TA) system.</text>
</comment>
<evidence type="ECO:0000313" key="3">
    <source>
        <dbReference type="EMBL" id="NJJ04859.1"/>
    </source>
</evidence>
<dbReference type="Pfam" id="PF02604">
    <property type="entry name" value="PhdYeFM_antitox"/>
    <property type="match status" value="1"/>
</dbReference>
<organism evidence="3 4">
    <name type="scientific">Corynebacterium coyleae</name>
    <dbReference type="NCBI Taxonomy" id="53374"/>
    <lineage>
        <taxon>Bacteria</taxon>
        <taxon>Bacillati</taxon>
        <taxon>Actinomycetota</taxon>
        <taxon>Actinomycetes</taxon>
        <taxon>Mycobacteriales</taxon>
        <taxon>Corynebacteriaceae</taxon>
        <taxon>Corynebacterium</taxon>
    </lineage>
</organism>
<reference evidence="3 4" key="1">
    <citation type="submission" date="2020-03" db="EMBL/GenBank/DDBJ databases">
        <title>Draft genome sequences of bacterial isolates from the female urobiome.</title>
        <authorList>
            <person name="Miller-Ensminger T."/>
            <person name="Wolfe A.J."/>
            <person name="Putonti C."/>
        </authorList>
    </citation>
    <scope>NUCLEOTIDE SEQUENCE [LARGE SCALE GENOMIC DNA]</scope>
    <source>
        <strain evidence="3 4">UMB8490</strain>
    </source>
</reference>
<dbReference type="RefSeq" id="WP_070421504.1">
    <property type="nucleotide sequence ID" value="NZ_JAAUVV010000029.1"/>
</dbReference>
<comment type="similarity">
    <text evidence="1 2">Belongs to the phD/YefM antitoxin family.</text>
</comment>
<dbReference type="Proteomes" id="UP000591626">
    <property type="component" value="Unassembled WGS sequence"/>
</dbReference>
<dbReference type="EMBL" id="JAAUVV010000029">
    <property type="protein sequence ID" value="NJJ04859.1"/>
    <property type="molecule type" value="Genomic_DNA"/>
</dbReference>
<dbReference type="NCBIfam" id="TIGR01552">
    <property type="entry name" value="phd_fam"/>
    <property type="match status" value="1"/>
</dbReference>
<evidence type="ECO:0000256" key="2">
    <source>
        <dbReference type="RuleBase" id="RU362080"/>
    </source>
</evidence>